<name>A0AAP2W633_9EURY</name>
<dbReference type="GO" id="GO:0140359">
    <property type="term" value="F:ABC-type transporter activity"/>
    <property type="evidence" value="ECO:0007669"/>
    <property type="project" value="InterPro"/>
</dbReference>
<reference evidence="2 3" key="1">
    <citation type="submission" date="2017-11" db="EMBL/GenBank/DDBJ databases">
        <title>Isolation and Characterization of Family Methanocellaceae Species from Potential Methane Hydrate Area Offshore Southwestern Taiwan.</title>
        <authorList>
            <person name="Zhang W.-L."/>
            <person name="Chen W.-C."/>
            <person name="Lai M.-C."/>
            <person name="Chen S.-C."/>
        </authorList>
    </citation>
    <scope>NUCLEOTIDE SEQUENCE [LARGE SCALE GENOMIC DNA]</scope>
    <source>
        <strain evidence="2 3">CWC-04</strain>
    </source>
</reference>
<protein>
    <submittedName>
        <fullName evidence="2">ABC transporter permease</fullName>
    </submittedName>
</protein>
<dbReference type="Pfam" id="PF12679">
    <property type="entry name" value="ABC2_membrane_2"/>
    <property type="match status" value="1"/>
</dbReference>
<keyword evidence="1" id="KW-0812">Transmembrane</keyword>
<feature type="transmembrane region" description="Helical" evidence="1">
    <location>
        <begin position="154"/>
        <end position="178"/>
    </location>
</feature>
<evidence type="ECO:0000256" key="1">
    <source>
        <dbReference type="SAM" id="Phobius"/>
    </source>
</evidence>
<feature type="transmembrane region" description="Helical" evidence="1">
    <location>
        <begin position="237"/>
        <end position="258"/>
    </location>
</feature>
<organism evidence="2 3">
    <name type="scientific">Methanooceanicella nereidis</name>
    <dbReference type="NCBI Taxonomy" id="2052831"/>
    <lineage>
        <taxon>Archaea</taxon>
        <taxon>Methanobacteriati</taxon>
        <taxon>Methanobacteriota</taxon>
        <taxon>Stenosarchaea group</taxon>
        <taxon>Methanomicrobia</taxon>
        <taxon>Methanocellales</taxon>
        <taxon>Methanocellaceae</taxon>
        <taxon>Methanooceanicella</taxon>
    </lineage>
</organism>
<dbReference type="EMBL" id="PGCK01000001">
    <property type="protein sequence ID" value="MCD1293681.1"/>
    <property type="molecule type" value="Genomic_DNA"/>
</dbReference>
<sequence length="266" mass="28659">MSFNIFRQSIKDKARGAIIATLIISGFVFFMGSMFPEAKKMSGAYDEMLQNPAFKAMIGDSITSLSTFEGFMSAELYSYMGLIIGCYVAFLTASFIAGEIENRTADLLLSLPVSRAGIVISRYMALIPVVTLFVLGLVGSAVISAAYINVPVDIVWFAYAGLSFIILGLATGAISMLVSSFLSDSKQSAIISIGIFVLMYFTETIGSMSSSLDTISVLSIFHYVDTPAMLISHTSNLADLGVLVAMTILILALAVLNFQRRDINFA</sequence>
<proteinExistence type="predicted"/>
<dbReference type="RefSeq" id="WP_230739819.1">
    <property type="nucleotide sequence ID" value="NZ_PGCK01000001.1"/>
</dbReference>
<evidence type="ECO:0000313" key="2">
    <source>
        <dbReference type="EMBL" id="MCD1293681.1"/>
    </source>
</evidence>
<feature type="transmembrane region" description="Helical" evidence="1">
    <location>
        <begin position="190"/>
        <end position="209"/>
    </location>
</feature>
<gene>
    <name evidence="2" type="ORF">CUJ83_01560</name>
</gene>
<keyword evidence="1" id="KW-0472">Membrane</keyword>
<evidence type="ECO:0000313" key="3">
    <source>
        <dbReference type="Proteomes" id="UP001320159"/>
    </source>
</evidence>
<dbReference type="GO" id="GO:0005886">
    <property type="term" value="C:plasma membrane"/>
    <property type="evidence" value="ECO:0007669"/>
    <property type="project" value="UniProtKB-SubCell"/>
</dbReference>
<accession>A0AAP2W633</accession>
<dbReference type="Proteomes" id="UP001320159">
    <property type="component" value="Unassembled WGS sequence"/>
</dbReference>
<keyword evidence="3" id="KW-1185">Reference proteome</keyword>
<dbReference type="PANTHER" id="PTHR43471">
    <property type="entry name" value="ABC TRANSPORTER PERMEASE"/>
    <property type="match status" value="1"/>
</dbReference>
<feature type="transmembrane region" description="Helical" evidence="1">
    <location>
        <begin position="123"/>
        <end position="148"/>
    </location>
</feature>
<feature type="transmembrane region" description="Helical" evidence="1">
    <location>
        <begin position="76"/>
        <end position="97"/>
    </location>
</feature>
<dbReference type="AlphaFoldDB" id="A0AAP2W633"/>
<comment type="caution">
    <text evidence="2">The sequence shown here is derived from an EMBL/GenBank/DDBJ whole genome shotgun (WGS) entry which is preliminary data.</text>
</comment>
<feature type="transmembrane region" description="Helical" evidence="1">
    <location>
        <begin position="16"/>
        <end position="35"/>
    </location>
</feature>
<keyword evidence="1" id="KW-1133">Transmembrane helix</keyword>